<dbReference type="InterPro" id="IPR025870">
    <property type="entry name" value="Glyoxalase-like_dom"/>
</dbReference>
<dbReference type="PANTHER" id="PTHR40265:SF1">
    <property type="entry name" value="GLYOXALASE-LIKE DOMAIN-CONTAINING PROTEIN"/>
    <property type="match status" value="1"/>
</dbReference>
<evidence type="ECO:0000313" key="3">
    <source>
        <dbReference type="Proteomes" id="UP000591131"/>
    </source>
</evidence>
<dbReference type="AlphaFoldDB" id="A0A7J6L1C1"/>
<dbReference type="SUPFAM" id="SSF54593">
    <property type="entry name" value="Glyoxalase/Bleomycin resistance protein/Dihydroxybiphenyl dioxygenase"/>
    <property type="match status" value="1"/>
</dbReference>
<evidence type="ECO:0000259" key="1">
    <source>
        <dbReference type="Pfam" id="PF13468"/>
    </source>
</evidence>
<sequence length="215" mass="23304">MSKLDHLVVAVDDLEQSIDAFAAATGVRPVVGGRHEGLGTWNALVALGDDVYLELLAKDPTRESIECSSWLGVADCTSGLGRLTTYCVRVSPDKVDDRFRSCSRKKNDGSILEWQLDVASHAYPHVAQLPNMGTSPFRINWCQSEHPALTAPKGCSLISLEIMASLPDGSQVAELIYGDGKLFEGTAFSPKLPSDCDDLRLRATLRTCKGEVVIQ</sequence>
<feature type="domain" description="Glyoxalase-like" evidence="1">
    <location>
        <begin position="4"/>
        <end position="167"/>
    </location>
</feature>
<dbReference type="OrthoDB" id="446082at2759"/>
<comment type="caution">
    <text evidence="2">The sequence shown here is derived from an EMBL/GenBank/DDBJ whole genome shotgun (WGS) entry which is preliminary data.</text>
</comment>
<protein>
    <recommendedName>
        <fullName evidence="1">Glyoxalase-like domain-containing protein</fullName>
    </recommendedName>
</protein>
<organism evidence="2 3">
    <name type="scientific">Perkinsus chesapeaki</name>
    <name type="common">Clam parasite</name>
    <name type="synonym">Perkinsus andrewsi</name>
    <dbReference type="NCBI Taxonomy" id="330153"/>
    <lineage>
        <taxon>Eukaryota</taxon>
        <taxon>Sar</taxon>
        <taxon>Alveolata</taxon>
        <taxon>Perkinsozoa</taxon>
        <taxon>Perkinsea</taxon>
        <taxon>Perkinsida</taxon>
        <taxon>Perkinsidae</taxon>
        <taxon>Perkinsus</taxon>
    </lineage>
</organism>
<dbReference type="PANTHER" id="PTHR40265">
    <property type="entry name" value="BLL2707 PROTEIN"/>
    <property type="match status" value="1"/>
</dbReference>
<proteinExistence type="predicted"/>
<name>A0A7J6L1C1_PERCH</name>
<gene>
    <name evidence="2" type="ORF">FOL47_010642</name>
</gene>
<dbReference type="EMBL" id="JAAPAO010000840">
    <property type="protein sequence ID" value="KAF4653228.1"/>
    <property type="molecule type" value="Genomic_DNA"/>
</dbReference>
<keyword evidence="3" id="KW-1185">Reference proteome</keyword>
<dbReference type="InterPro" id="IPR029068">
    <property type="entry name" value="Glyas_Bleomycin-R_OHBP_Dase"/>
</dbReference>
<reference evidence="2 3" key="1">
    <citation type="submission" date="2020-04" db="EMBL/GenBank/DDBJ databases">
        <title>Perkinsus chesapeaki whole genome sequence.</title>
        <authorList>
            <person name="Bogema D.R."/>
        </authorList>
    </citation>
    <scope>NUCLEOTIDE SEQUENCE [LARGE SCALE GENOMIC DNA]</scope>
    <source>
        <strain evidence="2">ATCC PRA-425</strain>
    </source>
</reference>
<dbReference type="Proteomes" id="UP000591131">
    <property type="component" value="Unassembled WGS sequence"/>
</dbReference>
<dbReference type="Gene3D" id="3.10.180.10">
    <property type="entry name" value="2,3-Dihydroxybiphenyl 1,2-Dioxygenase, domain 1"/>
    <property type="match status" value="1"/>
</dbReference>
<dbReference type="Pfam" id="PF13468">
    <property type="entry name" value="Glyoxalase_3"/>
    <property type="match status" value="1"/>
</dbReference>
<evidence type="ECO:0000313" key="2">
    <source>
        <dbReference type="EMBL" id="KAF4653228.1"/>
    </source>
</evidence>
<accession>A0A7J6L1C1</accession>